<dbReference type="Pfam" id="PF20567">
    <property type="entry name" value="DUF6776"/>
    <property type="match status" value="1"/>
</dbReference>
<reference evidence="2" key="2">
    <citation type="submission" date="2023-01" db="EMBL/GenBank/DDBJ databases">
        <title>Draft genome sequence of Paraferrimonas sedimenticola strain NBRC 101628.</title>
        <authorList>
            <person name="Sun Q."/>
            <person name="Mori K."/>
        </authorList>
    </citation>
    <scope>NUCLEOTIDE SEQUENCE</scope>
    <source>
        <strain evidence="2">NBRC 101628</strain>
    </source>
</reference>
<dbReference type="RefSeq" id="WP_095505614.1">
    <property type="nucleotide sequence ID" value="NZ_BSNC01000003.1"/>
</dbReference>
<proteinExistence type="predicted"/>
<sequence length="244" mass="28581">MQGLKAGWRKFLSWEKSLHPRLVSILLMVLVAYTVGWLARHTLWNQTDKQRQYWMEQYQSSQAELAKTRERSYAQALELTVEQQSVKQMQVDLRSMQARLTKVSEELDFYRSVMAPEMAAEGVYASDLEIRQGPMDKQYRFRLVLAQLKKRKTSVKGTVEVTIVGREKGEVVRYRLNQLTQDPISKKFNFQYFQFIEGDFIQPENLLIDQVEVVVKVTPNRWTKAATTKSSFDFQEVLLVAQEE</sequence>
<dbReference type="InterPro" id="IPR046703">
    <property type="entry name" value="DUF6776"/>
</dbReference>
<evidence type="ECO:0000313" key="3">
    <source>
        <dbReference type="Proteomes" id="UP001161422"/>
    </source>
</evidence>
<organism evidence="2 3">
    <name type="scientific">Paraferrimonas sedimenticola</name>
    <dbReference type="NCBI Taxonomy" id="375674"/>
    <lineage>
        <taxon>Bacteria</taxon>
        <taxon>Pseudomonadati</taxon>
        <taxon>Pseudomonadota</taxon>
        <taxon>Gammaproteobacteria</taxon>
        <taxon>Alteromonadales</taxon>
        <taxon>Ferrimonadaceae</taxon>
        <taxon>Paraferrimonas</taxon>
    </lineage>
</organism>
<feature type="transmembrane region" description="Helical" evidence="1">
    <location>
        <begin position="21"/>
        <end position="39"/>
    </location>
</feature>
<reference evidence="2" key="1">
    <citation type="journal article" date="2014" name="Int. J. Syst. Evol. Microbiol.">
        <title>Complete genome sequence of Corynebacterium casei LMG S-19264T (=DSM 44701T), isolated from a smear-ripened cheese.</title>
        <authorList>
            <consortium name="US DOE Joint Genome Institute (JGI-PGF)"/>
            <person name="Walter F."/>
            <person name="Albersmeier A."/>
            <person name="Kalinowski J."/>
            <person name="Ruckert C."/>
        </authorList>
    </citation>
    <scope>NUCLEOTIDE SEQUENCE</scope>
    <source>
        <strain evidence="2">NBRC 101628</strain>
    </source>
</reference>
<gene>
    <name evidence="2" type="ORF">GCM10007895_09260</name>
</gene>
<evidence type="ECO:0000256" key="1">
    <source>
        <dbReference type="SAM" id="Phobius"/>
    </source>
</evidence>
<keyword evidence="1" id="KW-1133">Transmembrane helix</keyword>
<protein>
    <submittedName>
        <fullName evidence="2">Uncharacterized protein</fullName>
    </submittedName>
</protein>
<dbReference type="Proteomes" id="UP001161422">
    <property type="component" value="Unassembled WGS sequence"/>
</dbReference>
<keyword evidence="1" id="KW-0812">Transmembrane</keyword>
<keyword evidence="1" id="KW-0472">Membrane</keyword>
<evidence type="ECO:0000313" key="2">
    <source>
        <dbReference type="EMBL" id="GLP95620.1"/>
    </source>
</evidence>
<accession>A0AA37VYV3</accession>
<dbReference type="EMBL" id="BSNC01000003">
    <property type="protein sequence ID" value="GLP95620.1"/>
    <property type="molecule type" value="Genomic_DNA"/>
</dbReference>
<keyword evidence="3" id="KW-1185">Reference proteome</keyword>
<name>A0AA37VYV3_9GAMM</name>
<comment type="caution">
    <text evidence="2">The sequence shown here is derived from an EMBL/GenBank/DDBJ whole genome shotgun (WGS) entry which is preliminary data.</text>
</comment>
<dbReference type="AlphaFoldDB" id="A0AA37VYV3"/>